<dbReference type="GO" id="GO:0003690">
    <property type="term" value="F:double-stranded DNA binding"/>
    <property type="evidence" value="ECO:0007669"/>
    <property type="project" value="TreeGrafter"/>
</dbReference>
<feature type="site" description="Interaction with DNA" evidence="3">
    <location>
        <position position="520"/>
    </location>
</feature>
<dbReference type="Gene3D" id="3.30.870.10">
    <property type="entry name" value="Endonuclease Chain A"/>
    <property type="match status" value="2"/>
</dbReference>
<reference evidence="5" key="1">
    <citation type="submission" date="2023-06" db="EMBL/GenBank/DDBJ databases">
        <authorList>
            <person name="Noh H."/>
        </authorList>
    </citation>
    <scope>NUCLEOTIDE SEQUENCE</scope>
    <source>
        <strain evidence="5">DUCC20226</strain>
    </source>
</reference>
<dbReference type="InterPro" id="IPR010347">
    <property type="entry name" value="Tdp1"/>
</dbReference>
<dbReference type="GO" id="GO:0017005">
    <property type="term" value="F:3'-tyrosyl-DNA phosphodiesterase activity"/>
    <property type="evidence" value="ECO:0007669"/>
    <property type="project" value="TreeGrafter"/>
</dbReference>
<evidence type="ECO:0000256" key="2">
    <source>
        <dbReference type="PIRSR" id="PIRSR610347-2"/>
    </source>
</evidence>
<dbReference type="GO" id="GO:0005634">
    <property type="term" value="C:nucleus"/>
    <property type="evidence" value="ECO:0007669"/>
    <property type="project" value="InterPro"/>
</dbReference>
<dbReference type="AlphaFoldDB" id="A0AAD9SD57"/>
<name>A0AAD9SD57_PHOAM</name>
<comment type="caution">
    <text evidence="5">The sequence shown here is derived from an EMBL/GenBank/DDBJ whole genome shotgun (WGS) entry which is preliminary data.</text>
</comment>
<evidence type="ECO:0000313" key="6">
    <source>
        <dbReference type="Proteomes" id="UP001265746"/>
    </source>
</evidence>
<feature type="active site" description="Proton donor/acceptor" evidence="1">
    <location>
        <position position="491"/>
    </location>
</feature>
<accession>A0AAD9SD57</accession>
<gene>
    <name evidence="5" type="ORF">N8I77_008116</name>
</gene>
<dbReference type="EMBL" id="JAUJFL010000004">
    <property type="protein sequence ID" value="KAK2605266.1"/>
    <property type="molecule type" value="Genomic_DNA"/>
</dbReference>
<feature type="compositionally biased region" description="Polar residues" evidence="4">
    <location>
        <begin position="561"/>
        <end position="570"/>
    </location>
</feature>
<feature type="region of interest" description="Disordered" evidence="4">
    <location>
        <begin position="85"/>
        <end position="150"/>
    </location>
</feature>
<evidence type="ECO:0000256" key="1">
    <source>
        <dbReference type="PIRSR" id="PIRSR610347-1"/>
    </source>
</evidence>
<dbReference type="CDD" id="cd09122">
    <property type="entry name" value="PLDc_Tdp1_1"/>
    <property type="match status" value="1"/>
</dbReference>
<dbReference type="Pfam" id="PF06087">
    <property type="entry name" value="Tyr-DNA_phospho"/>
    <property type="match status" value="1"/>
</dbReference>
<dbReference type="CDD" id="cd09123">
    <property type="entry name" value="PLDc_Tdp1_2"/>
    <property type="match status" value="1"/>
</dbReference>
<feature type="compositionally biased region" description="Basic and acidic residues" evidence="4">
    <location>
        <begin position="43"/>
        <end position="59"/>
    </location>
</feature>
<feature type="binding site" evidence="2">
    <location>
        <position position="252"/>
    </location>
    <ligand>
        <name>substrate</name>
    </ligand>
</feature>
<keyword evidence="6" id="KW-1185">Reference proteome</keyword>
<dbReference type="GO" id="GO:0006281">
    <property type="term" value="P:DNA repair"/>
    <property type="evidence" value="ECO:0007669"/>
    <property type="project" value="InterPro"/>
</dbReference>
<dbReference type="PANTHER" id="PTHR12415:SF4">
    <property type="entry name" value="TYROSYL-DNA PHOSPHODIESTERASE DOMAIN-CONTAINING PROTEIN"/>
    <property type="match status" value="1"/>
</dbReference>
<feature type="active site" description="Nucleophile" evidence="1">
    <location>
        <position position="250"/>
    </location>
</feature>
<feature type="compositionally biased region" description="Low complexity" evidence="4">
    <location>
        <begin position="132"/>
        <end position="146"/>
    </location>
</feature>
<dbReference type="SUPFAM" id="SSF56024">
    <property type="entry name" value="Phospholipase D/nuclease"/>
    <property type="match status" value="2"/>
</dbReference>
<organism evidence="5 6">
    <name type="scientific">Phomopsis amygdali</name>
    <name type="common">Fusicoccum amygdali</name>
    <dbReference type="NCBI Taxonomy" id="1214568"/>
    <lineage>
        <taxon>Eukaryota</taxon>
        <taxon>Fungi</taxon>
        <taxon>Dikarya</taxon>
        <taxon>Ascomycota</taxon>
        <taxon>Pezizomycotina</taxon>
        <taxon>Sordariomycetes</taxon>
        <taxon>Sordariomycetidae</taxon>
        <taxon>Diaporthales</taxon>
        <taxon>Diaporthaceae</taxon>
        <taxon>Diaporthe</taxon>
    </lineage>
</organism>
<protein>
    <submittedName>
        <fullName evidence="5">Uncharacterized protein</fullName>
    </submittedName>
</protein>
<dbReference type="Proteomes" id="UP001265746">
    <property type="component" value="Unassembled WGS sequence"/>
</dbReference>
<feature type="region of interest" description="Disordered" evidence="4">
    <location>
        <begin position="551"/>
        <end position="574"/>
    </location>
</feature>
<proteinExistence type="predicted"/>
<evidence type="ECO:0000313" key="5">
    <source>
        <dbReference type="EMBL" id="KAK2605266.1"/>
    </source>
</evidence>
<sequence length="613" mass="67709">MASMEINGCDDEDEALRRAIAMSLGEDATTTTTDDDAPGSANKTHEGLGQDHAQDKADTHSSSAGGMSMLGIDRKAMEEERLARLKKRKAGPTNLNTHDAREPELPPAQRPRLINDLAGQRSGRPGMSQPALPTAPSSLNSNSSTSKGVSEAGLPYAQGIVLRTWALGYARRDDDITIEEVLQKDILELAVLSSFQWDDEWLMRKLNLNKTKVLLIAYAEDEDTKASMRNNVPKDVIRFCFPSMERGCMHSKLMLLKYPKYLRIVVPTGNLVPYDWGETGVMENMVFVIDLPRIDDPAKLAANALTHFGAELQFFLERQGVDGKMVNSLRNYDFSETSRYGFLHTIGGSHPNVDTWQRTGYCGLGSAVKTLGLGSNEPVEVDYICSSIGAVNNDLLAALYNACKGDSGMMEYDDRTRRQKKSKDAPPAANETGFKEHMRVYFPSRDTVRTSRGGMNSAGTICFQPRWWDSKSFPHEVLRDSKNVRTGLLSHSKLFFVRKPASGAEGSCRGWAYLGSHNLSESAWGRLVKDRNTGQPKLNCRNWEAGVLIPVTTPTPRPINNPKTGGTPTDGSKEGKNMLDGFQGAIPIPIQLPGTPYLNRSEAAIRPWFYQEN</sequence>
<dbReference type="PROSITE" id="PS50330">
    <property type="entry name" value="UIM"/>
    <property type="match status" value="1"/>
</dbReference>
<feature type="binding site" evidence="2">
    <location>
        <position position="493"/>
    </location>
    <ligand>
        <name>substrate</name>
    </ligand>
</feature>
<feature type="region of interest" description="Disordered" evidence="4">
    <location>
        <begin position="20"/>
        <end position="70"/>
    </location>
</feature>
<dbReference type="GO" id="GO:0003697">
    <property type="term" value="F:single-stranded DNA binding"/>
    <property type="evidence" value="ECO:0007669"/>
    <property type="project" value="TreeGrafter"/>
</dbReference>
<evidence type="ECO:0000256" key="3">
    <source>
        <dbReference type="PIRSR" id="PIRSR610347-3"/>
    </source>
</evidence>
<evidence type="ECO:0000256" key="4">
    <source>
        <dbReference type="SAM" id="MobiDB-lite"/>
    </source>
</evidence>
<dbReference type="PANTHER" id="PTHR12415">
    <property type="entry name" value="TYROSYL-DNA PHOSPHODIESTERASE 1"/>
    <property type="match status" value="1"/>
</dbReference>
<dbReference type="InterPro" id="IPR003903">
    <property type="entry name" value="UIM_dom"/>
</dbReference>